<dbReference type="InParanoid" id="G8YSC1"/>
<keyword evidence="4" id="KW-0963">Cytoplasm</keyword>
<dbReference type="PROSITE" id="PS50166">
    <property type="entry name" value="IMPORTIN_B_NT"/>
    <property type="match status" value="1"/>
</dbReference>
<evidence type="ECO:0000313" key="9">
    <source>
        <dbReference type="EMBL" id="CCE79044.1"/>
    </source>
</evidence>
<dbReference type="PANTHER" id="PTHR10997:SF28">
    <property type="entry name" value="IMPORTIN BETA SMX1"/>
    <property type="match status" value="1"/>
</dbReference>
<organism evidence="8 10">
    <name type="scientific">Pichia sorbitophila (strain ATCC MYA-4447 / BCRC 22081 / CBS 7064 / NBRC 10061 / NRRL Y-12695)</name>
    <name type="common">Hybrid yeast</name>
    <dbReference type="NCBI Taxonomy" id="559304"/>
    <lineage>
        <taxon>Eukaryota</taxon>
        <taxon>Fungi</taxon>
        <taxon>Dikarya</taxon>
        <taxon>Ascomycota</taxon>
        <taxon>Saccharomycotina</taxon>
        <taxon>Pichiomycetes</taxon>
        <taxon>Debaryomycetaceae</taxon>
        <taxon>Millerozyma</taxon>
    </lineage>
</organism>
<evidence type="ECO:0000256" key="3">
    <source>
        <dbReference type="ARBA" id="ARBA00022448"/>
    </source>
</evidence>
<dbReference type="PANTHER" id="PTHR10997">
    <property type="entry name" value="IMPORTIN-7, 8, 11"/>
    <property type="match status" value="1"/>
</dbReference>
<keyword evidence="6" id="KW-0539">Nucleus</keyword>
<dbReference type="EMBL" id="FO082056">
    <property type="protein sequence ID" value="CCE79044.1"/>
    <property type="molecule type" value="Genomic_DNA"/>
</dbReference>
<evidence type="ECO:0000259" key="7">
    <source>
        <dbReference type="PROSITE" id="PS50166"/>
    </source>
</evidence>
<proteinExistence type="predicted"/>
<evidence type="ECO:0000256" key="2">
    <source>
        <dbReference type="ARBA" id="ARBA00004496"/>
    </source>
</evidence>
<keyword evidence="5" id="KW-0653">Protein transport</keyword>
<comment type="subcellular location">
    <subcellularLocation>
        <location evidence="2">Cytoplasm</location>
    </subcellularLocation>
    <subcellularLocation>
        <location evidence="1">Nucleus</location>
    </subcellularLocation>
</comment>
<protein>
    <submittedName>
        <fullName evidence="8">Piso0_001081 protein</fullName>
    </submittedName>
</protein>
<dbReference type="SUPFAM" id="SSF48371">
    <property type="entry name" value="ARM repeat"/>
    <property type="match status" value="1"/>
</dbReference>
<dbReference type="AlphaFoldDB" id="G8YSC1"/>
<reference evidence="10" key="2">
    <citation type="journal article" date="2012" name="G3 (Bethesda)">
        <title>Pichia sorbitophila, an interspecies yeast hybrid reveals early steps of genome resolution following polyploidization.</title>
        <authorList>
            <person name="Leh Louis V."/>
            <person name="Despons L."/>
            <person name="Friedrich A."/>
            <person name="Martin T."/>
            <person name="Durrens P."/>
            <person name="Casaregola S."/>
            <person name="Neuveglise C."/>
            <person name="Fairhead C."/>
            <person name="Marck C."/>
            <person name="Cruz J.A."/>
            <person name="Straub M.L."/>
            <person name="Kugler V."/>
            <person name="Sacerdot C."/>
            <person name="Uzunov Z."/>
            <person name="Thierry A."/>
            <person name="Weiss S."/>
            <person name="Bleykasten C."/>
            <person name="De Montigny J."/>
            <person name="Jacques N."/>
            <person name="Jung P."/>
            <person name="Lemaire M."/>
            <person name="Mallet S."/>
            <person name="Morel G."/>
            <person name="Richard G.F."/>
            <person name="Sarkar A."/>
            <person name="Savel G."/>
            <person name="Schacherer J."/>
            <person name="Seret M.L."/>
            <person name="Talla E."/>
            <person name="Samson G."/>
            <person name="Jubin C."/>
            <person name="Poulain J."/>
            <person name="Vacherie B."/>
            <person name="Barbe V."/>
            <person name="Pelletier E."/>
            <person name="Sherman D.J."/>
            <person name="Westhof E."/>
            <person name="Weissenbach J."/>
            <person name="Baret P.V."/>
            <person name="Wincker P."/>
            <person name="Gaillardin C."/>
            <person name="Dujon B."/>
            <person name="Souciet J.L."/>
        </authorList>
    </citation>
    <scope>NUCLEOTIDE SEQUENCE [LARGE SCALE GENOMIC DNA]</scope>
    <source>
        <strain evidence="10">ATCC MYA-4447 / BCRC 22081 / CBS 7064 / NBRC 10061 / NRRL Y-12695</strain>
    </source>
</reference>
<accession>G8YSC1</accession>
<dbReference type="Proteomes" id="UP000005222">
    <property type="component" value="Chromosome D"/>
</dbReference>
<dbReference type="InterPro" id="IPR011989">
    <property type="entry name" value="ARM-like"/>
</dbReference>
<name>G8YSC1_PICSO</name>
<sequence>MDKDTLLKSLTGTLDSNFQVRKHSEQQLRVFEEQPGFSSYLLDLITDQDVQLGIQISAAIFFKNRVSNHWLAPDNRPPSALTVRAEEKPLIKEKLIQTLIQTHRNNQIRLQLSTAMSNIISVDKWDDLIPLSKKLLVGVDNIDHVYTGLICLYEYTKNYRWAGLETANAKNPVLEQITEEIFPNLEQLLTTIIESGAPYGDEMMYLIIKIFKFATFSTLPTYFEDQSNLGKWCHMQLLIINKPLPDEVMQADTTEEKVSHPRIKTVKWCFGNLHRVLTRHGGGFGTKNKESNTFAKLFLENFVPEILNAYWSFIEKWSTKKVWLSEASLYHLISFLEQVVDTPAWGLIADKLDAILLHVILPTLSGTEETIELYEDEPDEYIRRFFDINRESNTADIASINFVFRLSAKKFSQTAGPIFSIVNQILIKRQENRNDLDIAMKTEACLRIISTLSYKLDKKSSPVRGQVDRLIHTFICPELSSEAATNTPWLTARACDTLAMFAYKYKDQQVLEDVYRGVIECFSNDKHLPIQITAVDALRTLVDEESVAEHIAPQAPQLMGTLLEMSKKFESDILTSVMDSFVEKFAKNLEPYAYELASRLVEQFVHMASELLSQQSGNDNKIDIDKEYQASGILNTLTTLVIAMNSSPSVASSMEVVLKDMVKFVLDNAMVTFLGEIIEILESILFSTQQVSETMWSLFQNCIDSFDTYAFEYFDTFQAFFESIINYGFSNENITMESPYVQSLLNVCFSIFKNESFDPIFGDSAFELIELIILSMNTRFIPFLPRFLPEIFEVFKTLEAEDAFDGHMLHHLSILKIFFGCFYIDPTTTLQFLKENQFTGTFLQLWIKYSDDFQSVYGCKVQILAALRILCDADVTLLPSEDSVHEVVDVLLSDIEALPHAIKARQDILSGEREIKALAQKANQNDDDDDFDEYDNEYFEDDFEAEEAELEAMKQTPIDNINVFEIFANKLTLLQNSDSNKYQLVFGNVDAKQKQLIQNVIQINQQQKQQSN</sequence>
<evidence type="ECO:0000256" key="6">
    <source>
        <dbReference type="ARBA" id="ARBA00023242"/>
    </source>
</evidence>
<keyword evidence="10" id="KW-1185">Reference proteome</keyword>
<gene>
    <name evidence="8" type="primary">Piso0_001081</name>
    <name evidence="8" type="ORF">GNLVRS01_PISO0C10474g</name>
    <name evidence="9" type="ORF">GNLVRS01_PISO0D10541g</name>
</gene>
<reference evidence="8" key="1">
    <citation type="submission" date="2011-10" db="EMBL/GenBank/DDBJ databases">
        <authorList>
            <person name="Genoscope - CEA"/>
        </authorList>
    </citation>
    <scope>NUCLEOTIDE SEQUENCE</scope>
</reference>
<dbReference type="OrthoDB" id="760868at2759"/>
<evidence type="ECO:0000313" key="8">
    <source>
        <dbReference type="EMBL" id="CCE78458.1"/>
    </source>
</evidence>
<evidence type="ECO:0000256" key="1">
    <source>
        <dbReference type="ARBA" id="ARBA00004123"/>
    </source>
</evidence>
<keyword evidence="3" id="KW-0813">Transport</keyword>
<dbReference type="GO" id="GO:0031267">
    <property type="term" value="F:small GTPase binding"/>
    <property type="evidence" value="ECO:0007669"/>
    <property type="project" value="InterPro"/>
</dbReference>
<dbReference type="GO" id="GO:0005829">
    <property type="term" value="C:cytosol"/>
    <property type="evidence" value="ECO:0007669"/>
    <property type="project" value="TreeGrafter"/>
</dbReference>
<dbReference type="STRING" id="559304.G8YSC1"/>
<dbReference type="Pfam" id="PF03810">
    <property type="entry name" value="IBN_N"/>
    <property type="match status" value="1"/>
</dbReference>
<feature type="domain" description="Importin N-terminal" evidence="7">
    <location>
        <begin position="24"/>
        <end position="101"/>
    </location>
</feature>
<evidence type="ECO:0000256" key="4">
    <source>
        <dbReference type="ARBA" id="ARBA00022490"/>
    </source>
</evidence>
<dbReference type="InterPro" id="IPR013713">
    <property type="entry name" value="XPO2_central"/>
</dbReference>
<dbReference type="FunCoup" id="G8YSC1">
    <property type="interactions" value="460"/>
</dbReference>
<dbReference type="HOGENOM" id="CLU_004196_0_0_1"/>
<evidence type="ECO:0000256" key="5">
    <source>
        <dbReference type="ARBA" id="ARBA00022927"/>
    </source>
</evidence>
<dbReference type="SMART" id="SM00913">
    <property type="entry name" value="IBN_N"/>
    <property type="match status" value="1"/>
</dbReference>
<dbReference type="Proteomes" id="UP000005222">
    <property type="component" value="Chromosome C"/>
</dbReference>
<dbReference type="Pfam" id="PF08506">
    <property type="entry name" value="Cse1"/>
    <property type="match status" value="1"/>
</dbReference>
<dbReference type="EMBL" id="FO082057">
    <property type="protein sequence ID" value="CCE78458.1"/>
    <property type="molecule type" value="Genomic_DNA"/>
</dbReference>
<dbReference type="GO" id="GO:0006606">
    <property type="term" value="P:protein import into nucleus"/>
    <property type="evidence" value="ECO:0007669"/>
    <property type="project" value="TreeGrafter"/>
</dbReference>
<dbReference type="Gene3D" id="1.25.10.10">
    <property type="entry name" value="Leucine-rich Repeat Variant"/>
    <property type="match status" value="1"/>
</dbReference>
<evidence type="ECO:0000313" key="10">
    <source>
        <dbReference type="Proteomes" id="UP000005222"/>
    </source>
</evidence>
<dbReference type="GO" id="GO:0005635">
    <property type="term" value="C:nuclear envelope"/>
    <property type="evidence" value="ECO:0007669"/>
    <property type="project" value="TreeGrafter"/>
</dbReference>
<dbReference type="InterPro" id="IPR016024">
    <property type="entry name" value="ARM-type_fold"/>
</dbReference>
<dbReference type="OMA" id="MVMSMNK"/>
<dbReference type="InterPro" id="IPR001494">
    <property type="entry name" value="Importin-beta_N"/>
</dbReference>
<dbReference type="eggNOG" id="KOG1991">
    <property type="taxonomic scope" value="Eukaryota"/>
</dbReference>